<dbReference type="InterPro" id="IPR003607">
    <property type="entry name" value="HD/PDEase_dom"/>
</dbReference>
<proteinExistence type="predicted"/>
<organism evidence="2 3">
    <name type="scientific">Edwardsiella phage pEt-SU</name>
    <dbReference type="NCBI Taxonomy" id="2562142"/>
    <lineage>
        <taxon>Viruses</taxon>
        <taxon>Duplodnaviria</taxon>
        <taxon>Heunggongvirae</taxon>
        <taxon>Uroviricota</taxon>
        <taxon>Caudoviricetes</taxon>
        <taxon>Chimalliviridae</taxon>
        <taxon>Petsuvirus</taxon>
        <taxon>Petsuvirus pEtSU</taxon>
    </lineage>
</organism>
<dbReference type="SUPFAM" id="SSF109604">
    <property type="entry name" value="HD-domain/PDEase-like"/>
    <property type="match status" value="1"/>
</dbReference>
<feature type="domain" description="HD" evidence="1">
    <location>
        <begin position="51"/>
        <end position="152"/>
    </location>
</feature>
<dbReference type="Proteomes" id="UP000297195">
    <property type="component" value="Segment"/>
</dbReference>
<accession>A0A4D6DWW9</accession>
<name>A0A4D6DWW9_9CAUD</name>
<dbReference type="EMBL" id="MK689364">
    <property type="protein sequence ID" value="QBZ70805.1"/>
    <property type="molecule type" value="Genomic_DNA"/>
</dbReference>
<evidence type="ECO:0000313" key="2">
    <source>
        <dbReference type="EMBL" id="QBZ70805.1"/>
    </source>
</evidence>
<dbReference type="Gene3D" id="1.10.3210.10">
    <property type="entry name" value="Hypothetical protein af1432"/>
    <property type="match status" value="1"/>
</dbReference>
<gene>
    <name evidence="2" type="ORF">pETSU_224</name>
</gene>
<dbReference type="Pfam" id="PF01966">
    <property type="entry name" value="HD"/>
    <property type="match status" value="1"/>
</dbReference>
<evidence type="ECO:0000313" key="3">
    <source>
        <dbReference type="Proteomes" id="UP000297195"/>
    </source>
</evidence>
<keyword evidence="3" id="KW-1185">Reference proteome</keyword>
<sequence>MEKENITEFTLDPKRVQEDKDWAMLFDWKMQKELLRYCVYSISLNDPAHNLGHCWDVCALGKRICDELGVDDRTRMLVYLGTLLHDIGCRYERDYHHLIGYGLTYELINRYWPNEFSDDELLTIATAVLEHRSSNKNKPTNFVSSIVSVADSGAPDFNKYVKRAIQFRLKMNLTDDVLIEEVYKHLLEKFGVEGYHWKSYPDVGMELFKTEWDIFSNLLYDEQFTMDCIKTTYEQLGGKCVGKSG</sequence>
<evidence type="ECO:0000259" key="1">
    <source>
        <dbReference type="Pfam" id="PF01966"/>
    </source>
</evidence>
<dbReference type="InterPro" id="IPR006674">
    <property type="entry name" value="HD_domain"/>
</dbReference>
<dbReference type="CDD" id="cd00077">
    <property type="entry name" value="HDc"/>
    <property type="match status" value="1"/>
</dbReference>
<reference evidence="2 3" key="1">
    <citation type="submission" date="2019-03" db="EMBL/GenBank/DDBJ databases">
        <authorList>
            <person name="Kim S.G."/>
            <person name="Park S.C."/>
        </authorList>
    </citation>
    <scope>NUCLEOTIDE SEQUENCE [LARGE SCALE GENOMIC DNA]</scope>
</reference>
<protein>
    <submittedName>
        <fullName evidence="2">Putative phosphohydrolase</fullName>
    </submittedName>
</protein>